<dbReference type="PANTHER" id="PTHR46051">
    <property type="entry name" value="SH2 DOMAIN-CONTAINING PROTEIN"/>
    <property type="match status" value="1"/>
</dbReference>
<dbReference type="Pfam" id="PF24150">
    <property type="entry name" value="C2_SHIP1-2_first"/>
    <property type="match status" value="1"/>
</dbReference>
<dbReference type="Proteomes" id="UP000694541">
    <property type="component" value="Unplaced"/>
</dbReference>
<dbReference type="SUPFAM" id="SSF55550">
    <property type="entry name" value="SH2 domain"/>
    <property type="match status" value="1"/>
</dbReference>
<sequence length="406" mass="46296">MLHKRLYYSMENISIFKVTACLFLSTSPSWAVLAAQLLDRRQWCACIFLCSAPWASEGVPVKYFENLEELIEFYKKENMGLVWHLKYPVPREEEEAADELEEDADLVPTPPILPPRNILMALPSSETKEVSSLPENSRVADVNKLSLSETLLQRLQYQDTSSVSDEHLKLIQDYLRVHIISDFEMVQTGSGSLPQLKKLLTLLCKGLFSEASRTLPSLESIQKVFEQQLHPGIHQRSQILSEASPVNIVLKLNQLISLLSSIEEKVKTLLIEGPDSTHRRSLIPPVTFEVKADSLGIFSKIHLKVDVEMGKLIIKRAKDGPEDKFYTHKKILQLIKSQKVPNKLVIVLETEKEKTQRKEYVFSDSKVHTQCFFPASLEQVSGWEWYKGHSLAERGTAEGQWLVLQK</sequence>
<name>A0A8B9ML00_9AVES</name>
<dbReference type="Gene3D" id="3.30.505.10">
    <property type="entry name" value="SH2 domain"/>
    <property type="match status" value="1"/>
</dbReference>
<proteinExistence type="predicted"/>
<evidence type="ECO:0000313" key="3">
    <source>
        <dbReference type="Ensembl" id="ENSANIP00000010389.1"/>
    </source>
</evidence>
<reference evidence="3" key="2">
    <citation type="submission" date="2025-09" db="UniProtKB">
        <authorList>
            <consortium name="Ensembl"/>
        </authorList>
    </citation>
    <scope>IDENTIFICATION</scope>
</reference>
<evidence type="ECO:0000259" key="2">
    <source>
        <dbReference type="Pfam" id="PF24150"/>
    </source>
</evidence>
<dbReference type="GO" id="GO:0009968">
    <property type="term" value="P:negative regulation of signal transduction"/>
    <property type="evidence" value="ECO:0007669"/>
    <property type="project" value="TreeGrafter"/>
</dbReference>
<dbReference type="GO" id="GO:0005829">
    <property type="term" value="C:cytosol"/>
    <property type="evidence" value="ECO:0007669"/>
    <property type="project" value="TreeGrafter"/>
</dbReference>
<dbReference type="PANTHER" id="PTHR46051:SF3">
    <property type="entry name" value="PHOSPHATIDYLINOSITOL 3,4,5-TRISPHOSPHATE 5-PHOSPHATASE 1"/>
    <property type="match status" value="1"/>
</dbReference>
<evidence type="ECO:0000313" key="4">
    <source>
        <dbReference type="Proteomes" id="UP000694541"/>
    </source>
</evidence>
<evidence type="ECO:0000256" key="1">
    <source>
        <dbReference type="ARBA" id="ARBA00022999"/>
    </source>
</evidence>
<dbReference type="GO" id="GO:0045779">
    <property type="term" value="P:negative regulation of bone resorption"/>
    <property type="evidence" value="ECO:0007669"/>
    <property type="project" value="TreeGrafter"/>
</dbReference>
<accession>A0A8B9ML00</accession>
<protein>
    <recommendedName>
        <fullName evidence="2">Phosphatidylinositol 3,4,5-trisphosphate 5-phosphatase 1/2-like first C2 domain-containing protein</fullName>
    </recommendedName>
</protein>
<dbReference type="Ensembl" id="ENSANIT00000010751.1">
    <property type="protein sequence ID" value="ENSANIP00000010389.1"/>
    <property type="gene ID" value="ENSANIG00000007038.1"/>
</dbReference>
<dbReference type="AlphaFoldDB" id="A0A8B9ML00"/>
<organism evidence="3 4">
    <name type="scientific">Accipiter nisus</name>
    <name type="common">Eurasian sparrowhawk</name>
    <dbReference type="NCBI Taxonomy" id="211598"/>
    <lineage>
        <taxon>Eukaryota</taxon>
        <taxon>Metazoa</taxon>
        <taxon>Chordata</taxon>
        <taxon>Craniata</taxon>
        <taxon>Vertebrata</taxon>
        <taxon>Euteleostomi</taxon>
        <taxon>Archelosauria</taxon>
        <taxon>Archosauria</taxon>
        <taxon>Dinosauria</taxon>
        <taxon>Saurischia</taxon>
        <taxon>Theropoda</taxon>
        <taxon>Coelurosauria</taxon>
        <taxon>Aves</taxon>
        <taxon>Neognathae</taxon>
        <taxon>Neoaves</taxon>
        <taxon>Telluraves</taxon>
        <taxon>Accipitrimorphae</taxon>
        <taxon>Accipitriformes</taxon>
        <taxon>Accipitridae</taxon>
        <taxon>Accipitrinae</taxon>
        <taxon>Accipiter</taxon>
    </lineage>
</organism>
<dbReference type="GO" id="GO:0050776">
    <property type="term" value="P:regulation of immune response"/>
    <property type="evidence" value="ECO:0007669"/>
    <property type="project" value="TreeGrafter"/>
</dbReference>
<keyword evidence="1" id="KW-0727">SH2 domain</keyword>
<dbReference type="InterPro" id="IPR036860">
    <property type="entry name" value="SH2_dom_sf"/>
</dbReference>
<keyword evidence="4" id="KW-1185">Reference proteome</keyword>
<feature type="domain" description="Phosphatidylinositol 3,4,5-trisphosphate 5-phosphatase 1/2-like first C2" evidence="2">
    <location>
        <begin position="283"/>
        <end position="362"/>
    </location>
</feature>
<dbReference type="GO" id="GO:0045579">
    <property type="term" value="P:positive regulation of B cell differentiation"/>
    <property type="evidence" value="ECO:0007669"/>
    <property type="project" value="TreeGrafter"/>
</dbReference>
<reference evidence="3" key="1">
    <citation type="submission" date="2025-08" db="UniProtKB">
        <authorList>
            <consortium name="Ensembl"/>
        </authorList>
    </citation>
    <scope>IDENTIFICATION</scope>
</reference>
<dbReference type="InterPro" id="IPR057510">
    <property type="entry name" value="C2_SHIP1-2_first"/>
</dbReference>
<dbReference type="GO" id="GO:0045659">
    <property type="term" value="P:negative regulation of neutrophil differentiation"/>
    <property type="evidence" value="ECO:0007669"/>
    <property type="project" value="TreeGrafter"/>
</dbReference>